<dbReference type="PATRIC" id="fig|47500.8.peg.4624"/>
<keyword evidence="2" id="KW-0067">ATP-binding</keyword>
<dbReference type="InterPro" id="IPR025944">
    <property type="entry name" value="Sigma_54_int_dom_CS"/>
</dbReference>
<sequence length="484" mass="54523">MNGLLIVDDEIQVQTFFSYLLRKKDIALSFAGNAAEVSTALEKNIYQAALVDLKLPDSNGLDILKTIKKRMPACRVIIMTGYSTVKSALEAIRLGAEDYIEKPFDDINELETLIDSLFTTPATQRQTDLMQLAEQTGFIVGTNPDMYNLLSLAYKIARKNITVLIEGETGCGKEVLARFLHEAGMRNSQPFVGVNCGAFTETLLESELFGHEKGAFTGALHSRKGLFEAASKGTLFFDEIADASPAIQVKLLRVLETREFMRIGSEQIRHTDARIIAASHANLEQEVEYGRFREDLLYRLNVVKLVVPPLRNRKEDIPYLVRHLIRRHHMDENAFAPETLSVMQEYDWPGNIRELANVVTRALALSEGEPGPITPDYLPAAIVKQQMISFSPSIEKPEQKSPLSKPSLEEYVEEWKRELLTQWKNSSSTDLPAVMDRIKELEKTIGAAFVGRALKESWGNQQKASRLLNISVRKLRYLLHEKGK</sequence>
<dbReference type="SUPFAM" id="SSF52540">
    <property type="entry name" value="P-loop containing nucleoside triphosphate hydrolases"/>
    <property type="match status" value="1"/>
</dbReference>
<dbReference type="GO" id="GO:0000160">
    <property type="term" value="P:phosphorelay signal transduction system"/>
    <property type="evidence" value="ECO:0007669"/>
    <property type="project" value="InterPro"/>
</dbReference>
<dbReference type="AlphaFoldDB" id="A0A0D1X6M8"/>
<dbReference type="InterPro" id="IPR001789">
    <property type="entry name" value="Sig_transdc_resp-reg_receiver"/>
</dbReference>
<dbReference type="Pfam" id="PF00072">
    <property type="entry name" value="Response_reg"/>
    <property type="match status" value="1"/>
</dbReference>
<dbReference type="PROSITE" id="PS00676">
    <property type="entry name" value="SIGMA54_INTERACT_2"/>
    <property type="match status" value="1"/>
</dbReference>
<dbReference type="EMBL" id="LGUG01000004">
    <property type="protein sequence ID" value="KON96204.1"/>
    <property type="molecule type" value="Genomic_DNA"/>
</dbReference>
<dbReference type="InterPro" id="IPR003593">
    <property type="entry name" value="AAA+_ATPase"/>
</dbReference>
<dbReference type="Gene3D" id="3.40.50.300">
    <property type="entry name" value="P-loop containing nucleotide triphosphate hydrolases"/>
    <property type="match status" value="1"/>
</dbReference>
<accession>A0A0D1X6M8</accession>
<evidence type="ECO:0000259" key="8">
    <source>
        <dbReference type="PROSITE" id="PS50110"/>
    </source>
</evidence>
<dbReference type="Gene3D" id="1.10.10.60">
    <property type="entry name" value="Homeodomain-like"/>
    <property type="match status" value="1"/>
</dbReference>
<dbReference type="SMART" id="SM00448">
    <property type="entry name" value="REC"/>
    <property type="match status" value="1"/>
</dbReference>
<evidence type="ECO:0000256" key="5">
    <source>
        <dbReference type="ARBA" id="ARBA00023163"/>
    </source>
</evidence>
<dbReference type="RefSeq" id="WP_043068930.1">
    <property type="nucleotide sequence ID" value="NZ_BJOA01000056.1"/>
</dbReference>
<evidence type="ECO:0000313" key="12">
    <source>
        <dbReference type="Proteomes" id="UP000182836"/>
    </source>
</evidence>
<evidence type="ECO:0000313" key="10">
    <source>
        <dbReference type="EMBL" id="SDI75252.1"/>
    </source>
</evidence>
<keyword evidence="3" id="KW-0805">Transcription regulation</keyword>
<proteinExistence type="predicted"/>
<dbReference type="Proteomes" id="UP000182836">
    <property type="component" value="Unassembled WGS sequence"/>
</dbReference>
<keyword evidence="6" id="KW-0597">Phosphoprotein</keyword>
<protein>
    <submittedName>
        <fullName evidence="9">Fis family transcriptional regulator</fullName>
    </submittedName>
    <submittedName>
        <fullName evidence="10">Two-component system, NtrC family, response regulator</fullName>
    </submittedName>
</protein>
<dbReference type="GeneID" id="42306020"/>
<dbReference type="CDD" id="cd00009">
    <property type="entry name" value="AAA"/>
    <property type="match status" value="1"/>
</dbReference>
<evidence type="ECO:0000256" key="1">
    <source>
        <dbReference type="ARBA" id="ARBA00022741"/>
    </source>
</evidence>
<dbReference type="Pfam" id="PF00158">
    <property type="entry name" value="Sigma54_activat"/>
    <property type="match status" value="1"/>
</dbReference>
<feature type="modified residue" description="4-aspartylphosphate" evidence="6">
    <location>
        <position position="52"/>
    </location>
</feature>
<dbReference type="Gene3D" id="1.10.8.60">
    <property type="match status" value="1"/>
</dbReference>
<dbReference type="GO" id="GO:0005524">
    <property type="term" value="F:ATP binding"/>
    <property type="evidence" value="ECO:0007669"/>
    <property type="project" value="UniProtKB-KW"/>
</dbReference>
<evidence type="ECO:0000313" key="9">
    <source>
        <dbReference type="EMBL" id="KON96204.1"/>
    </source>
</evidence>
<dbReference type="PROSITE" id="PS50110">
    <property type="entry name" value="RESPONSE_REGULATORY"/>
    <property type="match status" value="1"/>
</dbReference>
<dbReference type="EMBL" id="FNED01000007">
    <property type="protein sequence ID" value="SDI75252.1"/>
    <property type="molecule type" value="Genomic_DNA"/>
</dbReference>
<name>A0A0D1X6M8_ANEMI</name>
<dbReference type="InterPro" id="IPR025943">
    <property type="entry name" value="Sigma_54_int_dom_ATP-bd_2"/>
</dbReference>
<dbReference type="PROSITE" id="PS50045">
    <property type="entry name" value="SIGMA54_INTERACT_4"/>
    <property type="match status" value="1"/>
</dbReference>
<reference evidence="9 11" key="1">
    <citation type="submission" date="2015-07" db="EMBL/GenBank/DDBJ databases">
        <title>Fjat-14205 dsm 2895.</title>
        <authorList>
            <person name="Liu B."/>
            <person name="Wang J."/>
            <person name="Zhu Y."/>
            <person name="Liu G."/>
            <person name="Chen Q."/>
            <person name="Chen Z."/>
            <person name="Lan J."/>
            <person name="Che J."/>
            <person name="Ge C."/>
            <person name="Shi H."/>
            <person name="Pan Z."/>
            <person name="Liu X."/>
        </authorList>
    </citation>
    <scope>NUCLEOTIDE SEQUENCE [LARGE SCALE GENOMIC DNA]</scope>
    <source>
        <strain evidence="9 11">DSM 2895</strain>
    </source>
</reference>
<keyword evidence="1" id="KW-0547">Nucleotide-binding</keyword>
<evidence type="ECO:0000256" key="6">
    <source>
        <dbReference type="PROSITE-ProRule" id="PRU00169"/>
    </source>
</evidence>
<dbReference type="PANTHER" id="PTHR32071:SF122">
    <property type="entry name" value="SIGMA FACTOR"/>
    <property type="match status" value="1"/>
</dbReference>
<dbReference type="PROSITE" id="PS00688">
    <property type="entry name" value="SIGMA54_INTERACT_3"/>
    <property type="match status" value="1"/>
</dbReference>
<dbReference type="SMART" id="SM00382">
    <property type="entry name" value="AAA"/>
    <property type="match status" value="1"/>
</dbReference>
<keyword evidence="4" id="KW-0238">DNA-binding</keyword>
<dbReference type="InterPro" id="IPR058031">
    <property type="entry name" value="AAA_lid_NorR"/>
</dbReference>
<dbReference type="InterPro" id="IPR011006">
    <property type="entry name" value="CheY-like_superfamily"/>
</dbReference>
<dbReference type="FunFam" id="3.40.50.300:FF:000006">
    <property type="entry name" value="DNA-binding transcriptional regulator NtrC"/>
    <property type="match status" value="1"/>
</dbReference>
<evidence type="ECO:0000259" key="7">
    <source>
        <dbReference type="PROSITE" id="PS50045"/>
    </source>
</evidence>
<dbReference type="GO" id="GO:0006355">
    <property type="term" value="P:regulation of DNA-templated transcription"/>
    <property type="evidence" value="ECO:0007669"/>
    <property type="project" value="InterPro"/>
</dbReference>
<dbReference type="Pfam" id="PF25601">
    <property type="entry name" value="AAA_lid_14"/>
    <property type="match status" value="1"/>
</dbReference>
<evidence type="ECO:0000256" key="2">
    <source>
        <dbReference type="ARBA" id="ARBA00022840"/>
    </source>
</evidence>
<evidence type="ECO:0000256" key="3">
    <source>
        <dbReference type="ARBA" id="ARBA00023015"/>
    </source>
</evidence>
<dbReference type="Proteomes" id="UP000037269">
    <property type="component" value="Unassembled WGS sequence"/>
</dbReference>
<dbReference type="GO" id="GO:0003677">
    <property type="term" value="F:DNA binding"/>
    <property type="evidence" value="ECO:0007669"/>
    <property type="project" value="UniProtKB-KW"/>
</dbReference>
<organism evidence="9 11">
    <name type="scientific">Aneurinibacillus migulanus</name>
    <name type="common">Bacillus migulanus</name>
    <dbReference type="NCBI Taxonomy" id="47500"/>
    <lineage>
        <taxon>Bacteria</taxon>
        <taxon>Bacillati</taxon>
        <taxon>Bacillota</taxon>
        <taxon>Bacilli</taxon>
        <taxon>Bacillales</taxon>
        <taxon>Paenibacillaceae</taxon>
        <taxon>Aneurinibacillus group</taxon>
        <taxon>Aneurinibacillus</taxon>
    </lineage>
</organism>
<dbReference type="Gene3D" id="3.40.50.2300">
    <property type="match status" value="1"/>
</dbReference>
<feature type="domain" description="Sigma-54 factor interaction" evidence="7">
    <location>
        <begin position="139"/>
        <end position="364"/>
    </location>
</feature>
<gene>
    <name evidence="9" type="ORF">AF333_12640</name>
    <name evidence="10" type="ORF">SAMN04487909_107102</name>
</gene>
<feature type="domain" description="Response regulatory" evidence="8">
    <location>
        <begin position="3"/>
        <end position="117"/>
    </location>
</feature>
<evidence type="ECO:0000256" key="4">
    <source>
        <dbReference type="ARBA" id="ARBA00023125"/>
    </source>
</evidence>
<keyword evidence="11" id="KW-1185">Reference proteome</keyword>
<dbReference type="InterPro" id="IPR002078">
    <property type="entry name" value="Sigma_54_int"/>
</dbReference>
<dbReference type="OrthoDB" id="9771372at2"/>
<keyword evidence="5" id="KW-0804">Transcription</keyword>
<reference evidence="10 12" key="2">
    <citation type="submission" date="2016-10" db="EMBL/GenBank/DDBJ databases">
        <authorList>
            <person name="de Groot N.N."/>
        </authorList>
    </citation>
    <scope>NUCLEOTIDE SEQUENCE [LARGE SCALE GENOMIC DNA]</scope>
    <source>
        <strain evidence="10 12">DSM 2895</strain>
    </source>
</reference>
<dbReference type="InterPro" id="IPR027417">
    <property type="entry name" value="P-loop_NTPase"/>
</dbReference>
<evidence type="ECO:0000313" key="11">
    <source>
        <dbReference type="Proteomes" id="UP000037269"/>
    </source>
</evidence>
<dbReference type="STRING" id="47500.AF333_12640"/>
<dbReference type="SUPFAM" id="SSF52172">
    <property type="entry name" value="CheY-like"/>
    <property type="match status" value="1"/>
</dbReference>
<dbReference type="PANTHER" id="PTHR32071">
    <property type="entry name" value="TRANSCRIPTIONAL REGULATORY PROTEIN"/>
    <property type="match status" value="1"/>
</dbReference>